<dbReference type="Proteomes" id="UP000070501">
    <property type="component" value="Unassembled WGS sequence"/>
</dbReference>
<accession>A0A136IJD2</accession>
<dbReference type="EMBL" id="KQ964298">
    <property type="protein sequence ID" value="KXJ85061.1"/>
    <property type="molecule type" value="Genomic_DNA"/>
</dbReference>
<proteinExistence type="predicted"/>
<keyword evidence="3" id="KW-1185">Reference proteome</keyword>
<dbReference type="InParanoid" id="A0A136IJD2"/>
<evidence type="ECO:0000256" key="1">
    <source>
        <dbReference type="SAM" id="MobiDB-lite"/>
    </source>
</evidence>
<protein>
    <submittedName>
        <fullName evidence="2">Uncharacterized protein</fullName>
    </submittedName>
</protein>
<name>A0A136IJD2_9PEZI</name>
<dbReference type="AlphaFoldDB" id="A0A136IJD2"/>
<sequence length="116" mass="12190">MSPYTAFRIADMLPGLKIRNIFSKLTTALVAWPVALTLAAPVPRFPPSTEAGGATVRAAGPGLLRQDENHPLLAKAGSSSSGGSSVHSLSDTIPDFDDNGVSSDEQFDLFVDMLSM</sequence>
<organism evidence="2 3">
    <name type="scientific">Microdochium bolleyi</name>
    <dbReference type="NCBI Taxonomy" id="196109"/>
    <lineage>
        <taxon>Eukaryota</taxon>
        <taxon>Fungi</taxon>
        <taxon>Dikarya</taxon>
        <taxon>Ascomycota</taxon>
        <taxon>Pezizomycotina</taxon>
        <taxon>Sordariomycetes</taxon>
        <taxon>Xylariomycetidae</taxon>
        <taxon>Xylariales</taxon>
        <taxon>Microdochiaceae</taxon>
        <taxon>Microdochium</taxon>
    </lineage>
</organism>
<evidence type="ECO:0000313" key="3">
    <source>
        <dbReference type="Proteomes" id="UP000070501"/>
    </source>
</evidence>
<gene>
    <name evidence="2" type="ORF">Micbo1qcDRAFT_181121</name>
</gene>
<evidence type="ECO:0000313" key="2">
    <source>
        <dbReference type="EMBL" id="KXJ85061.1"/>
    </source>
</evidence>
<reference evidence="3" key="1">
    <citation type="submission" date="2016-02" db="EMBL/GenBank/DDBJ databases">
        <title>Draft genome sequence of Microdochium bolleyi, a fungal endophyte of beachgrass.</title>
        <authorList>
            <consortium name="DOE Joint Genome Institute"/>
            <person name="David A.S."/>
            <person name="May G."/>
            <person name="Haridas S."/>
            <person name="Lim J."/>
            <person name="Wang M."/>
            <person name="Labutti K."/>
            <person name="Lipzen A."/>
            <person name="Barry K."/>
            <person name="Grigoriev I.V."/>
        </authorList>
    </citation>
    <scope>NUCLEOTIDE SEQUENCE [LARGE SCALE GENOMIC DNA]</scope>
    <source>
        <strain evidence="3">J235TASD1</strain>
    </source>
</reference>
<feature type="region of interest" description="Disordered" evidence="1">
    <location>
        <begin position="67"/>
        <end position="99"/>
    </location>
</feature>